<dbReference type="EMBL" id="JXYS01000031">
    <property type="protein sequence ID" value="KJF17733.1"/>
    <property type="molecule type" value="Genomic_DNA"/>
</dbReference>
<name>A0A0D8HIH6_9ACTN</name>
<dbReference type="PANTHER" id="PTHR39339:SF1">
    <property type="entry name" value="CHAD DOMAIN-CONTAINING PROTEIN"/>
    <property type="match status" value="1"/>
</dbReference>
<evidence type="ECO:0000313" key="4">
    <source>
        <dbReference type="Proteomes" id="UP000032360"/>
    </source>
</evidence>
<dbReference type="AlphaFoldDB" id="A0A0D8HIH6"/>
<organism evidence="3 4">
    <name type="scientific">Acidithrix ferrooxidans</name>
    <dbReference type="NCBI Taxonomy" id="1280514"/>
    <lineage>
        <taxon>Bacteria</taxon>
        <taxon>Bacillati</taxon>
        <taxon>Actinomycetota</taxon>
        <taxon>Acidimicrobiia</taxon>
        <taxon>Acidimicrobiales</taxon>
        <taxon>Acidimicrobiaceae</taxon>
        <taxon>Acidithrix</taxon>
    </lineage>
</organism>
<gene>
    <name evidence="3" type="ORF">AXFE_14410</name>
</gene>
<evidence type="ECO:0000313" key="3">
    <source>
        <dbReference type="EMBL" id="KJF17733.1"/>
    </source>
</evidence>
<protein>
    <submittedName>
        <fullName evidence="3">CHAD domain protein</fullName>
    </submittedName>
</protein>
<dbReference type="RefSeq" id="WP_052605176.1">
    <property type="nucleotide sequence ID" value="NZ_JXYS01000031.1"/>
</dbReference>
<accession>A0A0D8HIH6</accession>
<reference evidence="3 4" key="1">
    <citation type="submission" date="2015-01" db="EMBL/GenBank/DDBJ databases">
        <title>Draft genome of the acidophilic iron oxidizer Acidithrix ferrooxidans strain Py-F3.</title>
        <authorList>
            <person name="Poehlein A."/>
            <person name="Eisen S."/>
            <person name="Schloemann M."/>
            <person name="Johnson B.D."/>
            <person name="Daniel R."/>
            <person name="Muehling M."/>
        </authorList>
    </citation>
    <scope>NUCLEOTIDE SEQUENCE [LARGE SCALE GENOMIC DNA]</scope>
    <source>
        <strain evidence="3 4">Py-F3</strain>
    </source>
</reference>
<keyword evidence="4" id="KW-1185">Reference proteome</keyword>
<dbReference type="InterPro" id="IPR038186">
    <property type="entry name" value="CHAD_dom_sf"/>
</dbReference>
<evidence type="ECO:0000256" key="1">
    <source>
        <dbReference type="SAM" id="MobiDB-lite"/>
    </source>
</evidence>
<comment type="caution">
    <text evidence="3">The sequence shown here is derived from an EMBL/GenBank/DDBJ whole genome shotgun (WGS) entry which is preliminary data.</text>
</comment>
<dbReference type="STRING" id="1280514.AXFE_14410"/>
<dbReference type="Pfam" id="PF05235">
    <property type="entry name" value="CHAD"/>
    <property type="match status" value="1"/>
</dbReference>
<dbReference type="Proteomes" id="UP000032360">
    <property type="component" value="Unassembled WGS sequence"/>
</dbReference>
<feature type="region of interest" description="Disordered" evidence="1">
    <location>
        <begin position="506"/>
        <end position="544"/>
    </location>
</feature>
<evidence type="ECO:0000259" key="2">
    <source>
        <dbReference type="PROSITE" id="PS51708"/>
    </source>
</evidence>
<dbReference type="PROSITE" id="PS51708">
    <property type="entry name" value="CHAD"/>
    <property type="match status" value="1"/>
</dbReference>
<feature type="domain" description="CHAD" evidence="2">
    <location>
        <begin position="221"/>
        <end position="509"/>
    </location>
</feature>
<dbReference type="InterPro" id="IPR007899">
    <property type="entry name" value="CHAD_dom"/>
</dbReference>
<sequence length="544" mass="61117">MKRIFQRYLATREIAIETVIDHLGKSDLLKAQSPTSIRQRRILLDTLDWRFASHGWRLELQEIPKTSKCELVLTDEKGVSFRGEYTGKPTTSSHPQPISIQSCSSKVLVERVNEVALEMAVISIVEVDTNHAELIHIDSHQRRDASVEIIANPAAFEFWLHLECDSDDNELMDRILDFLKRAMGSFWRVAPSHDYYDSALRSANRARGDFAVKFSVIPKANENVALSMSTYLSKSLRNAKLALDVAKLRADQESLHHLRVILRSTRAILEPVVKTFNSSSLEDLLSNVKSIAQATNSARDIDVIVTYFGETSPYNPFLHKLKERQSQINETLERELEERFVALESIWQASIAKLIAASSGTFKGPDGKLEIASTQTKKFVEKTISMAKSDCQITVSEIAKKNDPSSQELHDLRKDFKRLRYLSETFASDNTATTNTDIFLSKVLQTELGLFQDATVRMEFLEQEKEGLEDSNDLAPLMSLINQAQTSLQETKASSVLALVELSGKPGWSHPSQISKTNKSKNSKRANTSKSLSTTSKKHGSKTL</sequence>
<proteinExistence type="predicted"/>
<dbReference type="SMART" id="SM00880">
    <property type="entry name" value="CHAD"/>
    <property type="match status" value="1"/>
</dbReference>
<dbReference type="PANTHER" id="PTHR39339">
    <property type="entry name" value="SLR1444 PROTEIN"/>
    <property type="match status" value="1"/>
</dbReference>
<dbReference type="OrthoDB" id="9777271at2"/>
<dbReference type="Gene3D" id="1.40.20.10">
    <property type="entry name" value="CHAD domain"/>
    <property type="match status" value="1"/>
</dbReference>